<evidence type="ECO:0000313" key="3">
    <source>
        <dbReference type="Proteomes" id="UP000075320"/>
    </source>
</evidence>
<evidence type="ECO:0000313" key="2">
    <source>
        <dbReference type="EMBL" id="KYG64791.1"/>
    </source>
</evidence>
<evidence type="ECO:0000259" key="1">
    <source>
        <dbReference type="Pfam" id="PF14394"/>
    </source>
</evidence>
<protein>
    <recommendedName>
        <fullName evidence="1">DUF4423 domain-containing protein</fullName>
    </recommendedName>
</protein>
<comment type="caution">
    <text evidence="2">The sequence shown here is derived from an EMBL/GenBank/DDBJ whole genome shotgun (WGS) entry which is preliminary data.</text>
</comment>
<dbReference type="AlphaFoldDB" id="A0A150WLA6"/>
<dbReference type="Pfam" id="PF14394">
    <property type="entry name" value="DUF4423"/>
    <property type="match status" value="1"/>
</dbReference>
<reference evidence="2 3" key="1">
    <citation type="submission" date="2016-03" db="EMBL/GenBank/DDBJ databases">
        <authorList>
            <person name="Ploux O."/>
        </authorList>
    </citation>
    <scope>NUCLEOTIDE SEQUENCE [LARGE SCALE GENOMIC DNA]</scope>
    <source>
        <strain evidence="2 3">R0</strain>
    </source>
</reference>
<dbReference type="Proteomes" id="UP000075320">
    <property type="component" value="Unassembled WGS sequence"/>
</dbReference>
<dbReference type="EMBL" id="LUKE01000002">
    <property type="protein sequence ID" value="KYG64791.1"/>
    <property type="molecule type" value="Genomic_DNA"/>
</dbReference>
<feature type="domain" description="DUF4423" evidence="1">
    <location>
        <begin position="87"/>
        <end position="249"/>
    </location>
</feature>
<gene>
    <name evidence="2" type="ORF">AZI86_11340</name>
</gene>
<dbReference type="InterPro" id="IPR025537">
    <property type="entry name" value="DUF4423"/>
</dbReference>
<organism evidence="2 3">
    <name type="scientific">Bdellovibrio bacteriovorus</name>
    <dbReference type="NCBI Taxonomy" id="959"/>
    <lineage>
        <taxon>Bacteria</taxon>
        <taxon>Pseudomonadati</taxon>
        <taxon>Bdellovibrionota</taxon>
        <taxon>Bdellovibrionia</taxon>
        <taxon>Bdellovibrionales</taxon>
        <taxon>Pseudobdellovibrionaceae</taxon>
        <taxon>Bdellovibrio</taxon>
    </lineage>
</organism>
<dbReference type="OrthoDB" id="5290361at2"/>
<name>A0A150WLA6_BDEBC</name>
<proteinExistence type="predicted"/>
<dbReference type="RefSeq" id="WP_061835302.1">
    <property type="nucleotide sequence ID" value="NZ_LUKE01000002.1"/>
</dbReference>
<sequence length="258" mass="29557">MKEAWQTQFENILEKQFQDIKKRNRRFSLRTFAKTANISPTSMSFILNRTPNWSLSLERAIESLEHLKVTQEKIDHFKVIASKKLHEAAASLSEFDQNSMLTSPHYIPILLSQNLDTVPSNKVLAEKLGIEETEVLNIIENLISLGHLERVQGKVRLPAASDKLKTQDGPSNEVIRQHHAANMDIIRHSLLNDPAEARDVTSLTFTGDASQIEEVKKEIRQFYQRVHAIMNHSEKKNEIFKILVGFMPLNLHESNESL</sequence>
<keyword evidence="3" id="KW-1185">Reference proteome</keyword>
<accession>A0A150WLA6</accession>